<evidence type="ECO:0000256" key="4">
    <source>
        <dbReference type="ARBA" id="ARBA00022989"/>
    </source>
</evidence>
<dbReference type="OrthoDB" id="9813426at2"/>
<dbReference type="InterPro" id="IPR032816">
    <property type="entry name" value="VTT_dom"/>
</dbReference>
<evidence type="ECO:0000256" key="1">
    <source>
        <dbReference type="ARBA" id="ARBA00004651"/>
    </source>
</evidence>
<evidence type="ECO:0000259" key="7">
    <source>
        <dbReference type="Pfam" id="PF09335"/>
    </source>
</evidence>
<name>A0A4R9K827_9LEPT</name>
<feature type="transmembrane region" description="Helical" evidence="6">
    <location>
        <begin position="9"/>
        <end position="29"/>
    </location>
</feature>
<dbReference type="InterPro" id="IPR051311">
    <property type="entry name" value="DedA_domain"/>
</dbReference>
<dbReference type="Pfam" id="PF09335">
    <property type="entry name" value="VTT_dom"/>
    <property type="match status" value="1"/>
</dbReference>
<protein>
    <submittedName>
        <fullName evidence="8">DedA family protein</fullName>
    </submittedName>
</protein>
<comment type="caution">
    <text evidence="8">The sequence shown here is derived from an EMBL/GenBank/DDBJ whole genome shotgun (WGS) entry which is preliminary data.</text>
</comment>
<keyword evidence="9" id="KW-1185">Reference proteome</keyword>
<sequence>MEFLTSLPGIYLLCFFGFSNFLENVFPPWPGDTFTVFSGFLASSPQTDIALWQLILATLVGNWAGALLMFYFGKKVIHFLRHSQSTWIRNHYQEESFEKTIGGFRKYSGLLIIVSRFSAGIRFFVAIVAGISKMNPFSFLFYYSIAITIWCGLLISAGFKLGKNWEQINVMLAAYNQIITIFLCLVAVCLGIYYFYRKREQS</sequence>
<keyword evidence="4 6" id="KW-1133">Transmembrane helix</keyword>
<evidence type="ECO:0000256" key="3">
    <source>
        <dbReference type="ARBA" id="ARBA00022692"/>
    </source>
</evidence>
<evidence type="ECO:0000313" key="8">
    <source>
        <dbReference type="EMBL" id="TGL62757.1"/>
    </source>
</evidence>
<dbReference type="PANTHER" id="PTHR42709:SF6">
    <property type="entry name" value="UNDECAPRENYL PHOSPHATE TRANSPORTER A"/>
    <property type="match status" value="1"/>
</dbReference>
<dbReference type="AlphaFoldDB" id="A0A4R9K827"/>
<feature type="transmembrane region" description="Helical" evidence="6">
    <location>
        <begin position="49"/>
        <end position="72"/>
    </location>
</feature>
<reference evidence="8" key="1">
    <citation type="journal article" date="2019" name="PLoS Negl. Trop. Dis.">
        <title>Revisiting the worldwide diversity of Leptospira species in the environment.</title>
        <authorList>
            <person name="Vincent A.T."/>
            <person name="Schiettekatte O."/>
            <person name="Bourhy P."/>
            <person name="Veyrier F.J."/>
            <person name="Picardeau M."/>
        </authorList>
    </citation>
    <scope>NUCLEOTIDE SEQUENCE [LARGE SCALE GENOMIC DNA]</scope>
    <source>
        <strain evidence="8">201702476</strain>
    </source>
</reference>
<evidence type="ECO:0000256" key="5">
    <source>
        <dbReference type="ARBA" id="ARBA00023136"/>
    </source>
</evidence>
<evidence type="ECO:0000256" key="2">
    <source>
        <dbReference type="ARBA" id="ARBA00022475"/>
    </source>
</evidence>
<keyword evidence="2" id="KW-1003">Cell membrane</keyword>
<comment type="subcellular location">
    <subcellularLocation>
        <location evidence="1">Cell membrane</location>
        <topology evidence="1">Multi-pass membrane protein</topology>
    </subcellularLocation>
</comment>
<feature type="domain" description="VTT" evidence="7">
    <location>
        <begin position="29"/>
        <end position="158"/>
    </location>
</feature>
<keyword evidence="5 6" id="KW-0472">Membrane</keyword>
<feature type="transmembrane region" description="Helical" evidence="6">
    <location>
        <begin position="137"/>
        <end position="161"/>
    </location>
</feature>
<dbReference type="Proteomes" id="UP000297693">
    <property type="component" value="Unassembled WGS sequence"/>
</dbReference>
<evidence type="ECO:0000256" key="6">
    <source>
        <dbReference type="SAM" id="Phobius"/>
    </source>
</evidence>
<dbReference type="PANTHER" id="PTHR42709">
    <property type="entry name" value="ALKALINE PHOSPHATASE LIKE PROTEIN"/>
    <property type="match status" value="1"/>
</dbReference>
<dbReference type="GO" id="GO:0005886">
    <property type="term" value="C:plasma membrane"/>
    <property type="evidence" value="ECO:0007669"/>
    <property type="project" value="UniProtKB-SubCell"/>
</dbReference>
<organism evidence="8 9">
    <name type="scientific">Leptospira ognonensis</name>
    <dbReference type="NCBI Taxonomy" id="2484945"/>
    <lineage>
        <taxon>Bacteria</taxon>
        <taxon>Pseudomonadati</taxon>
        <taxon>Spirochaetota</taxon>
        <taxon>Spirochaetia</taxon>
        <taxon>Leptospirales</taxon>
        <taxon>Leptospiraceae</taxon>
        <taxon>Leptospira</taxon>
    </lineage>
</organism>
<gene>
    <name evidence="8" type="ORF">EHQ58_02415</name>
</gene>
<proteinExistence type="predicted"/>
<dbReference type="EMBL" id="RQGD01000009">
    <property type="protein sequence ID" value="TGL62757.1"/>
    <property type="molecule type" value="Genomic_DNA"/>
</dbReference>
<evidence type="ECO:0000313" key="9">
    <source>
        <dbReference type="Proteomes" id="UP000297693"/>
    </source>
</evidence>
<accession>A0A4R9K827</accession>
<keyword evidence="3 6" id="KW-0812">Transmembrane</keyword>
<feature type="transmembrane region" description="Helical" evidence="6">
    <location>
        <begin position="173"/>
        <end position="196"/>
    </location>
</feature>